<proteinExistence type="predicted"/>
<protein>
    <recommendedName>
        <fullName evidence="1">Cyclic nucleotide-binding domain-containing protein</fullName>
    </recommendedName>
</protein>
<dbReference type="SMART" id="SM00100">
    <property type="entry name" value="cNMP"/>
    <property type="match status" value="2"/>
</dbReference>
<feature type="domain" description="Cyclic nucleotide-binding" evidence="1">
    <location>
        <begin position="25"/>
        <end position="130"/>
    </location>
</feature>
<dbReference type="Proteomes" id="UP000001422">
    <property type="component" value="Chromosome"/>
</dbReference>
<dbReference type="InterPro" id="IPR014710">
    <property type="entry name" value="RmlC-like_jellyroll"/>
</dbReference>
<organism evidence="2 3">
    <name type="scientific">Parasynechococcus marenigrum (strain WH8102)</name>
    <dbReference type="NCBI Taxonomy" id="84588"/>
    <lineage>
        <taxon>Bacteria</taxon>
        <taxon>Bacillati</taxon>
        <taxon>Cyanobacteriota</taxon>
        <taxon>Cyanophyceae</taxon>
        <taxon>Synechococcales</taxon>
        <taxon>Prochlorococcaceae</taxon>
        <taxon>Parasynechococcus</taxon>
        <taxon>Parasynechococcus marenigrum</taxon>
    </lineage>
</organism>
<dbReference type="Pfam" id="PF00027">
    <property type="entry name" value="cNMP_binding"/>
    <property type="match status" value="2"/>
</dbReference>
<dbReference type="RefSeq" id="WP_011128965.1">
    <property type="nucleotide sequence ID" value="NC_005070.1"/>
</dbReference>
<dbReference type="InterPro" id="IPR000595">
    <property type="entry name" value="cNMP-bd_dom"/>
</dbReference>
<evidence type="ECO:0000313" key="3">
    <source>
        <dbReference type="Proteomes" id="UP000001422"/>
    </source>
</evidence>
<dbReference type="CDD" id="cd00038">
    <property type="entry name" value="CAP_ED"/>
    <property type="match status" value="2"/>
</dbReference>
<name>Q7U4G0_PARMW</name>
<dbReference type="eggNOG" id="COG2905">
    <property type="taxonomic scope" value="Bacteria"/>
</dbReference>
<dbReference type="GO" id="GO:0003700">
    <property type="term" value="F:DNA-binding transcription factor activity"/>
    <property type="evidence" value="ECO:0007669"/>
    <property type="project" value="TreeGrafter"/>
</dbReference>
<dbReference type="InterPro" id="IPR023892">
    <property type="entry name" value="cNMP-bd"/>
</dbReference>
<dbReference type="GO" id="GO:0005829">
    <property type="term" value="C:cytosol"/>
    <property type="evidence" value="ECO:0007669"/>
    <property type="project" value="TreeGrafter"/>
</dbReference>
<dbReference type="AlphaFoldDB" id="Q7U4G0"/>
<evidence type="ECO:0000313" key="2">
    <source>
        <dbReference type="EMBL" id="CAE08623.1"/>
    </source>
</evidence>
<gene>
    <name evidence="2" type="ordered locus">SYNW2108</name>
</gene>
<dbReference type="PANTHER" id="PTHR24567:SF74">
    <property type="entry name" value="HTH-TYPE TRANSCRIPTIONAL REGULATOR ARCR"/>
    <property type="match status" value="1"/>
</dbReference>
<evidence type="ECO:0000259" key="1">
    <source>
        <dbReference type="PROSITE" id="PS50042"/>
    </source>
</evidence>
<dbReference type="SUPFAM" id="SSF51206">
    <property type="entry name" value="cAMP-binding domain-like"/>
    <property type="match status" value="2"/>
</dbReference>
<dbReference type="Gene3D" id="2.60.120.10">
    <property type="entry name" value="Jelly Rolls"/>
    <property type="match status" value="2"/>
</dbReference>
<dbReference type="EMBL" id="BX569694">
    <property type="protein sequence ID" value="CAE08623.1"/>
    <property type="molecule type" value="Genomic_DNA"/>
</dbReference>
<reference evidence="2 3" key="1">
    <citation type="journal article" date="2003" name="Nature">
        <title>The genome of a motile marine Synechococcus.</title>
        <authorList>
            <person name="Palenik B."/>
            <person name="Brahamsha B."/>
            <person name="Larimer F."/>
            <person name="Land M."/>
            <person name="Hauser L."/>
            <person name="Chain P."/>
            <person name="Lamerdin J."/>
            <person name="Regala W."/>
            <person name="Allen E.A."/>
            <person name="McCarren J."/>
            <person name="Paulsen I."/>
            <person name="Dufresne A."/>
            <person name="Partensky F."/>
            <person name="Webb E."/>
            <person name="Waterbury J."/>
        </authorList>
    </citation>
    <scope>NUCLEOTIDE SEQUENCE [LARGE SCALE GENOMIC DNA]</scope>
    <source>
        <strain evidence="2 3">WH8102</strain>
    </source>
</reference>
<feature type="domain" description="Cyclic nucleotide-binding" evidence="1">
    <location>
        <begin position="159"/>
        <end position="262"/>
    </location>
</feature>
<dbReference type="PROSITE" id="PS50042">
    <property type="entry name" value="CNMP_BINDING_3"/>
    <property type="match status" value="2"/>
</dbReference>
<dbReference type="InterPro" id="IPR018490">
    <property type="entry name" value="cNMP-bd_dom_sf"/>
</dbReference>
<dbReference type="NCBIfam" id="TIGR03896">
    <property type="entry name" value="cyc_nuc_ocin"/>
    <property type="match status" value="1"/>
</dbReference>
<dbReference type="InterPro" id="IPR050397">
    <property type="entry name" value="Env_Response_Regulators"/>
</dbReference>
<dbReference type="STRING" id="84588.SYNW2108"/>
<dbReference type="KEGG" id="syw:SYNW2108"/>
<keyword evidence="3" id="KW-1185">Reference proteome</keyword>
<dbReference type="HOGENOM" id="CLU_811011_0_0_3"/>
<sequence length="328" mass="36229">MAPSPESILFESLFFQWAQVNCESFAVNEEQVLIEEGVATPDLFLLLEGGATVRTALETEDASQDSVDLAELSPGQFVGEMSLLEDRLPVATVIAQPNSRWIRVRYSDLIAAIASDKALASSTYQVFAGKLALQLSRQNAFIHRWPGQDIEPLRKVLLVFGEWNELDVAWLEKTGEKVDLSTGTAFIKEGEALDRLYIVLDGEAEVMINVEGASTTVGSSRRGEILGEMSFLNSDEQATATVQAREAMVLLAVDKTSIRQQLTVDLAFAERFYRSLAVLLSHRCRDQMMSRGMAAQALALEELDLTTLGIVSTAGRRFEWLCSEVSKR</sequence>
<dbReference type="PANTHER" id="PTHR24567">
    <property type="entry name" value="CRP FAMILY TRANSCRIPTIONAL REGULATORY PROTEIN"/>
    <property type="match status" value="1"/>
</dbReference>
<accession>Q7U4G0</accession>